<dbReference type="Proteomes" id="UP000814126">
    <property type="component" value="Unassembled WGS sequence"/>
</dbReference>
<comment type="caution">
    <text evidence="1">The sequence shown here is derived from an EMBL/GenBank/DDBJ whole genome shotgun (WGS) entry which is preliminary data.</text>
</comment>
<accession>A0AAP2S541</accession>
<dbReference type="InterPro" id="IPR016024">
    <property type="entry name" value="ARM-type_fold"/>
</dbReference>
<reference evidence="1" key="1">
    <citation type="submission" date="2019-11" db="EMBL/GenBank/DDBJ databases">
        <title>Epiphytic Pseudomonas syringae from cherry orchards.</title>
        <authorList>
            <person name="Hulin M.T."/>
        </authorList>
    </citation>
    <scope>NUCLEOTIDE SEQUENCE</scope>
    <source>
        <strain evidence="1">PA-2-1F</strain>
    </source>
</reference>
<dbReference type="InterPro" id="IPR011989">
    <property type="entry name" value="ARM-like"/>
</dbReference>
<dbReference type="Gene3D" id="1.25.10.10">
    <property type="entry name" value="Leucine-rich Repeat Variant"/>
    <property type="match status" value="2"/>
</dbReference>
<proteinExistence type="predicted"/>
<dbReference type="GeneID" id="45490312"/>
<evidence type="ECO:0000313" key="1">
    <source>
        <dbReference type="EMBL" id="MCF5656831.1"/>
    </source>
</evidence>
<dbReference type="AlphaFoldDB" id="A0AAP2S541"/>
<organism evidence="1 2">
    <name type="scientific">Pseudomonas poae</name>
    <dbReference type="NCBI Taxonomy" id="200451"/>
    <lineage>
        <taxon>Bacteria</taxon>
        <taxon>Pseudomonadati</taxon>
        <taxon>Pseudomonadota</taxon>
        <taxon>Gammaproteobacteria</taxon>
        <taxon>Pseudomonadales</taxon>
        <taxon>Pseudomonadaceae</taxon>
        <taxon>Pseudomonas</taxon>
    </lineage>
</organism>
<keyword evidence="1" id="KW-0456">Lyase</keyword>
<evidence type="ECO:0000313" key="2">
    <source>
        <dbReference type="Proteomes" id="UP000814126"/>
    </source>
</evidence>
<dbReference type="GO" id="GO:0016829">
    <property type="term" value="F:lyase activity"/>
    <property type="evidence" value="ECO:0007669"/>
    <property type="project" value="UniProtKB-KW"/>
</dbReference>
<dbReference type="RefSeq" id="WP_049818598.1">
    <property type="nucleotide sequence ID" value="NZ_CP142150.1"/>
</dbReference>
<name>A0AAP2S541_9PSED</name>
<dbReference type="EMBL" id="WJZX01000076">
    <property type="protein sequence ID" value="MCF5656831.1"/>
    <property type="molecule type" value="Genomic_DNA"/>
</dbReference>
<gene>
    <name evidence="1" type="ORF">GIV46_17605</name>
</gene>
<protein>
    <submittedName>
        <fullName evidence="1">PBS lyase</fullName>
    </submittedName>
</protein>
<sequence>MTTIAKWLDRLRNKQVPASPWSEHRRNEALELLKNANSKETWVELSTHYNGFIREVAVRELSNHPSPEALVALINRLNDWVPQIRDLALVAMNHYLSTSQTQALLFALEPLMALAARQRADHGPTLISVCDVLQSPEIQGEVYANFLTRQGKAARYLFALLLEKNTAPEALLRSALAHRELTVRLAAVSACQELPVAQASPLLLEALSQPGAKVRVCVLRALLPLLDNPRQLLRQALLDASPSIRSLARFEAPRNNVDTLAVLSERVNQDVPTGKRDWLGVLGLAAELNAELDERWLTEALRSSYSTVRHAAVRLLGDDQLPELFEALDDPSDKVFRAAVTALDKQPWTSVRTGLDEKLDLDWRELSTTRRQAILQLKPGWQQVAYLLERLDTEPVAKAFWLRQVEQWCDRQYQIVDPVTSKIERGVLVKKLQGLAAGGLIRSDIVARIVR</sequence>
<dbReference type="SUPFAM" id="SSF48371">
    <property type="entry name" value="ARM repeat"/>
    <property type="match status" value="1"/>
</dbReference>